<organism evidence="1 5">
    <name type="scientific">Rotaria magnacalcarata</name>
    <dbReference type="NCBI Taxonomy" id="392030"/>
    <lineage>
        <taxon>Eukaryota</taxon>
        <taxon>Metazoa</taxon>
        <taxon>Spiralia</taxon>
        <taxon>Gnathifera</taxon>
        <taxon>Rotifera</taxon>
        <taxon>Eurotatoria</taxon>
        <taxon>Bdelloidea</taxon>
        <taxon>Philodinida</taxon>
        <taxon>Philodinidae</taxon>
        <taxon>Rotaria</taxon>
    </lineage>
</organism>
<dbReference type="EMBL" id="CAJNRF010011038">
    <property type="protein sequence ID" value="CAF2127608.1"/>
    <property type="molecule type" value="Genomic_DNA"/>
</dbReference>
<evidence type="ECO:0000313" key="2">
    <source>
        <dbReference type="EMBL" id="CAF1671018.1"/>
    </source>
</evidence>
<sequence length="158" mass="18355">MHVLLEGICQRELKLLFKQIHQEKHATLASLGTMIRNFQYGSNESSPSNSFSLSSEENEVTFRSSASEMLTLFKYIPLIFYQARLIESISGSLYWLSFLLLREILSISFASEIDATTIEQLEDIVHRYLITFDNAYGFTQRLPKHHLLVHFGEQMNRF</sequence>
<comment type="caution">
    <text evidence="1">The sequence shown here is derived from an EMBL/GenBank/DDBJ whole genome shotgun (WGS) entry which is preliminary data.</text>
</comment>
<dbReference type="Proteomes" id="UP000663824">
    <property type="component" value="Unassembled WGS sequence"/>
</dbReference>
<name>A0A814Z687_9BILA</name>
<reference evidence="1" key="1">
    <citation type="submission" date="2021-02" db="EMBL/GenBank/DDBJ databases">
        <authorList>
            <person name="Nowell W R."/>
        </authorList>
    </citation>
    <scope>NUCLEOTIDE SEQUENCE</scope>
</reference>
<dbReference type="EMBL" id="CAJNOV010006225">
    <property type="protein sequence ID" value="CAF1239606.1"/>
    <property type="molecule type" value="Genomic_DNA"/>
</dbReference>
<protein>
    <submittedName>
        <fullName evidence="1">Uncharacterized protein</fullName>
    </submittedName>
</protein>
<proteinExistence type="predicted"/>
<evidence type="ECO:0000313" key="3">
    <source>
        <dbReference type="EMBL" id="CAF2034129.1"/>
    </source>
</evidence>
<evidence type="ECO:0000313" key="4">
    <source>
        <dbReference type="EMBL" id="CAF2127608.1"/>
    </source>
</evidence>
<evidence type="ECO:0000313" key="5">
    <source>
        <dbReference type="Proteomes" id="UP000663855"/>
    </source>
</evidence>
<accession>A0A814Z687</accession>
<gene>
    <name evidence="1" type="ORF">CJN711_LOCUS13923</name>
    <name evidence="2" type="ORF">KQP761_LOCUS34250</name>
    <name evidence="3" type="ORF">MBJ925_LOCUS10452</name>
    <name evidence="4" type="ORF">WKI299_LOCUS25674</name>
</gene>
<dbReference type="EMBL" id="CAJNOW010019196">
    <property type="protein sequence ID" value="CAF1671018.1"/>
    <property type="molecule type" value="Genomic_DNA"/>
</dbReference>
<dbReference type="AlphaFoldDB" id="A0A814Z687"/>
<dbReference type="Proteomes" id="UP000663834">
    <property type="component" value="Unassembled WGS sequence"/>
</dbReference>
<dbReference type="EMBL" id="CAJNRE010004373">
    <property type="protein sequence ID" value="CAF2034129.1"/>
    <property type="molecule type" value="Genomic_DNA"/>
</dbReference>
<dbReference type="Proteomes" id="UP000663855">
    <property type="component" value="Unassembled WGS sequence"/>
</dbReference>
<dbReference type="Proteomes" id="UP000663856">
    <property type="component" value="Unassembled WGS sequence"/>
</dbReference>
<evidence type="ECO:0000313" key="1">
    <source>
        <dbReference type="EMBL" id="CAF1239606.1"/>
    </source>
</evidence>